<feature type="compositionally biased region" description="Basic and acidic residues" evidence="1">
    <location>
        <begin position="75"/>
        <end position="88"/>
    </location>
</feature>
<comment type="caution">
    <text evidence="2">The sequence shown here is derived from an EMBL/GenBank/DDBJ whole genome shotgun (WGS) entry which is preliminary data.</text>
</comment>
<protein>
    <submittedName>
        <fullName evidence="2">Uncharacterized protein</fullName>
    </submittedName>
</protein>
<proteinExistence type="predicted"/>
<feature type="region of interest" description="Disordered" evidence="1">
    <location>
        <begin position="352"/>
        <end position="388"/>
    </location>
</feature>
<sequence>MFLFRRGAEPAEDAGDHEPIDVTNAAHAEPQEEEEVVSDSKSAGDAEEGAQQGNDVRGDSEDALHGTRENTVPPLEERHIVQQHQHEVEAEEAAQASASAPLHAATVPGLAMPRTHATATAGKSSTPRNTIQNNGNGVRRGSRGTTPRVATPRAAADLSPRSHSRGGYSFSYSGSALSAEEMEVRGRHYRHCSSVVQSARSISDRRASSVNRLVGSIDGGIGNTRRRSGSMTAAEREAVERMVINELHRQEAVERSEQFGRMRETMLVETELAKEKASYEHLVDQQRKQQEEIVRRSSLREQRTITAAQRRKEMDEMRQQLILDSVHVKEMRYAMLDPYAVTAAQRRYRSPIAPARRTSSPGYRLSDSRRASEGVNVRRSQSASADYRRNSAPVENIYRTRPGIDMSPPKQCLPLSAWKTPEQLKTKKRAGTFTQRCLPPGAWKALTVVDHPRQWH</sequence>
<gene>
    <name evidence="2" type="ORF">ABL78_7520</name>
</gene>
<accession>A0A0N1HZG0</accession>
<dbReference type="Proteomes" id="UP000038009">
    <property type="component" value="Unassembled WGS sequence"/>
</dbReference>
<dbReference type="OrthoDB" id="266535at2759"/>
<feature type="compositionally biased region" description="Polar residues" evidence="1">
    <location>
        <begin position="117"/>
        <end position="132"/>
    </location>
</feature>
<feature type="compositionally biased region" description="Low complexity" evidence="1">
    <location>
        <begin position="133"/>
        <end position="156"/>
    </location>
</feature>
<organism evidence="2 3">
    <name type="scientific">Leptomonas seymouri</name>
    <dbReference type="NCBI Taxonomy" id="5684"/>
    <lineage>
        <taxon>Eukaryota</taxon>
        <taxon>Discoba</taxon>
        <taxon>Euglenozoa</taxon>
        <taxon>Kinetoplastea</taxon>
        <taxon>Metakinetoplastina</taxon>
        <taxon>Trypanosomatida</taxon>
        <taxon>Trypanosomatidae</taxon>
        <taxon>Leishmaniinae</taxon>
        <taxon>Leptomonas</taxon>
    </lineage>
</organism>
<dbReference type="VEuPathDB" id="TriTrypDB:Lsey_0374_0080"/>
<dbReference type="EMBL" id="LJSK01000374">
    <property type="protein sequence ID" value="KPI83450.1"/>
    <property type="molecule type" value="Genomic_DNA"/>
</dbReference>
<evidence type="ECO:0000313" key="2">
    <source>
        <dbReference type="EMBL" id="KPI83450.1"/>
    </source>
</evidence>
<name>A0A0N1HZG0_LEPSE</name>
<dbReference type="AlphaFoldDB" id="A0A0N1HZG0"/>
<keyword evidence="3" id="KW-1185">Reference proteome</keyword>
<feature type="region of interest" description="Disordered" evidence="1">
    <location>
        <begin position="115"/>
        <end position="168"/>
    </location>
</feature>
<evidence type="ECO:0000256" key="1">
    <source>
        <dbReference type="SAM" id="MobiDB-lite"/>
    </source>
</evidence>
<dbReference type="OMA" id="CLPLDAW"/>
<feature type="compositionally biased region" description="Basic and acidic residues" evidence="1">
    <location>
        <begin position="1"/>
        <end position="20"/>
    </location>
</feature>
<feature type="region of interest" description="Disordered" evidence="1">
    <location>
        <begin position="1"/>
        <end position="101"/>
    </location>
</feature>
<evidence type="ECO:0000313" key="3">
    <source>
        <dbReference type="Proteomes" id="UP000038009"/>
    </source>
</evidence>
<reference evidence="2 3" key="1">
    <citation type="journal article" date="2015" name="PLoS Pathog.">
        <title>Leptomonas seymouri: Adaptations to the Dixenous Life Cycle Analyzed by Genome Sequencing, Transcriptome Profiling and Co-infection with Leishmania donovani.</title>
        <authorList>
            <person name="Kraeva N."/>
            <person name="Butenko A."/>
            <person name="Hlavacova J."/>
            <person name="Kostygov A."/>
            <person name="Myskova J."/>
            <person name="Grybchuk D."/>
            <person name="Lestinova T."/>
            <person name="Votypka J."/>
            <person name="Volf P."/>
            <person name="Opperdoes F."/>
            <person name="Flegontov P."/>
            <person name="Lukes J."/>
            <person name="Yurchenko V."/>
        </authorList>
    </citation>
    <scope>NUCLEOTIDE SEQUENCE [LARGE SCALE GENOMIC DNA]</scope>
    <source>
        <strain evidence="2 3">ATCC 30220</strain>
    </source>
</reference>
<feature type="compositionally biased region" description="Basic and acidic residues" evidence="1">
    <location>
        <begin position="56"/>
        <end position="68"/>
    </location>
</feature>